<dbReference type="Proteomes" id="UP000229434">
    <property type="component" value="Unassembled WGS sequence"/>
</dbReference>
<protein>
    <recommendedName>
        <fullName evidence="5">PilY1 beta-propeller domain-containing protein</fullName>
    </recommendedName>
</protein>
<sequence>MHHKFVKNKKDKFPKRQKTLFSAVTAALIVFPAWQVQAGANIFADTPLHLQNSSTITTAYGVKPNITLFIDDSASMTNKIKNGFSYRCRSRKSIRKNAKGNTIAWTPWSNYEYGIENIPANTNDIEYRCRPDRKVDEVKAVLLSILANYHNDMYFAFHPLHRGGILEQYNTFYDTSDSTQYNKLVELIKRMPTNGSTPTTQRFPVIARNLVMNKLKYRCQKSYIVLLSDGEAKSQYAREDDNSDDDGYFDGVGSWRLAWQPENNAFNVRDYFDNTGSWLSRKKRRDFLHSDGNAMPYRLKFYSETLREKNFGPYIYSGDFYNDRGNIAYRPSKRTTDEAGRPWDAPNPLNHNLPFTQTAETFTIGVGLGEKNTNLGKKAIPYLENGAAPHGNFFNANSHAEIQEAFKKIFESIKGSSETSTTNTTATAPTVAVSRSDLSNLSITAMIESGSWSTKLCIRSLDDKANNKCAEPSFNNRQLLLHDGTKTYLYSGSLTGLNNNTFKISNNGKNQLEWVNGLLTWLSRSKPDDAIKTDDFVLDYRQRGISLIPGFGETRNMGDIINNPIITAGNKDEGSNLLKYMITSANDGMVYVFRATNDKTHFYDLKFNFMPMGIERQSNDGSDLVAHYYKYLTDKDYGKNSEHPHRFLLNGGMMVQQTERSNDRNGKPRPQQTFMLSTMGQAGRGAFAINIGGNELVSRQPIAVDNMGSSGWYHDVPLFQTPTGQNNYFGFTVGTPAIARLRVNEDLDASATSVANHIREAAFIGNGYNYSSTLASDNTGLPSSESALYIYDILGVDVGTDGYRKTGFRKGDLIAKLAWVPELNSSDEEADESNTHTGGLSSPTVIDINGDGVADVAYAGDYGGNLYRFDLRSPDPAQWTIHKIFSAGAPITSAPGVTMAKKTQNNNTASKDPLSNWDVIITFGTGSDIYQSDLTNKDQQTVYGIYDDLTNKKPTEISKSTLLQQELIASGGYRQLSEKSFNPGHHKGWYFNLESGTGERVVTKPITIAYSGVVFSRKYEVKKDDDLADPCNTTKRIQESKVYSSVIQYNVKTGARLKDTDPHFNFTNIPFGAVLTLEGLYSITTSDGSDVIGTGVSPYELSRDGTQSPLNEETEPPQPCTRGSLEGVSTNGDTISISNVPKCPITFKRLSWREVKTDYTS</sequence>
<dbReference type="Pfam" id="PF05567">
    <property type="entry name" value="T4P_PilY1"/>
    <property type="match status" value="1"/>
</dbReference>
<evidence type="ECO:0000256" key="4">
    <source>
        <dbReference type="SAM" id="SignalP"/>
    </source>
</evidence>
<evidence type="ECO:0000313" key="7">
    <source>
        <dbReference type="Proteomes" id="UP000229434"/>
    </source>
</evidence>
<feature type="domain" description="PilY1 beta-propeller" evidence="5">
    <location>
        <begin position="581"/>
        <end position="951"/>
    </location>
</feature>
<proteinExistence type="predicted"/>
<name>A0A2N9XZA3_9NEIS</name>
<evidence type="ECO:0000313" key="6">
    <source>
        <dbReference type="EMBL" id="PIT56537.1"/>
    </source>
</evidence>
<evidence type="ECO:0000256" key="2">
    <source>
        <dbReference type="ARBA" id="ARBA00022837"/>
    </source>
</evidence>
<gene>
    <name evidence="6" type="ORF">BHC49_04610</name>
</gene>
<keyword evidence="1" id="KW-0479">Metal-binding</keyword>
<dbReference type="RefSeq" id="WP_100137122.1">
    <property type="nucleotide sequence ID" value="NZ_MEIS01000089.1"/>
</dbReference>
<feature type="region of interest" description="Disordered" evidence="3">
    <location>
        <begin position="1096"/>
        <end position="1133"/>
    </location>
</feature>
<dbReference type="EMBL" id="MEIS01000089">
    <property type="protein sequence ID" value="PIT56537.1"/>
    <property type="molecule type" value="Genomic_DNA"/>
</dbReference>
<keyword evidence="4" id="KW-0732">Signal</keyword>
<dbReference type="AlphaFoldDB" id="A0A2N9XZA3"/>
<dbReference type="Gene3D" id="3.40.50.410">
    <property type="entry name" value="von Willebrand factor, type A domain"/>
    <property type="match status" value="1"/>
</dbReference>
<dbReference type="GO" id="GO:0046872">
    <property type="term" value="F:metal ion binding"/>
    <property type="evidence" value="ECO:0007669"/>
    <property type="project" value="UniProtKB-KW"/>
</dbReference>
<keyword evidence="2" id="KW-0106">Calcium</keyword>
<comment type="caution">
    <text evidence="6">The sequence shown here is derived from an EMBL/GenBank/DDBJ whole genome shotgun (WGS) entry which is preliminary data.</text>
</comment>
<accession>A0A2N9XZA3</accession>
<evidence type="ECO:0000259" key="5">
    <source>
        <dbReference type="Pfam" id="PF05567"/>
    </source>
</evidence>
<dbReference type="InterPro" id="IPR008707">
    <property type="entry name" value="B-propeller_PilY1"/>
</dbReference>
<feature type="chain" id="PRO_5014925758" description="PilY1 beta-propeller domain-containing protein" evidence="4">
    <location>
        <begin position="39"/>
        <end position="1161"/>
    </location>
</feature>
<dbReference type="InterPro" id="IPR036465">
    <property type="entry name" value="vWFA_dom_sf"/>
</dbReference>
<feature type="signal peptide" evidence="4">
    <location>
        <begin position="1"/>
        <end position="38"/>
    </location>
</feature>
<reference evidence="6 7" key="1">
    <citation type="journal article" date="2017" name="MBio">
        <title>Type VI secretion-mediated competition in the bee gut microbiome.</title>
        <authorList>
            <person name="Steele M.I."/>
            <person name="Kwong W.K."/>
            <person name="Powell J.E."/>
            <person name="Whiteley M."/>
            <person name="Moran N.A."/>
        </authorList>
    </citation>
    <scope>NUCLEOTIDE SEQUENCE [LARGE SCALE GENOMIC DNA]</scope>
    <source>
        <strain evidence="6 7">Nev3CBA3</strain>
    </source>
</reference>
<organism evidence="6 7">
    <name type="scientific">Snodgrassella alvi</name>
    <dbReference type="NCBI Taxonomy" id="1196083"/>
    <lineage>
        <taxon>Bacteria</taxon>
        <taxon>Pseudomonadati</taxon>
        <taxon>Pseudomonadota</taxon>
        <taxon>Betaproteobacteria</taxon>
        <taxon>Neisseriales</taxon>
        <taxon>Neisseriaceae</taxon>
        <taxon>Snodgrassella</taxon>
    </lineage>
</organism>
<evidence type="ECO:0000256" key="3">
    <source>
        <dbReference type="SAM" id="MobiDB-lite"/>
    </source>
</evidence>
<evidence type="ECO:0000256" key="1">
    <source>
        <dbReference type="ARBA" id="ARBA00022723"/>
    </source>
</evidence>